<evidence type="ECO:0000259" key="3">
    <source>
        <dbReference type="Pfam" id="PF02581"/>
    </source>
</evidence>
<gene>
    <name evidence="4" type="ORF">LV89_03029</name>
</gene>
<protein>
    <submittedName>
        <fullName evidence="4">Thiamine-phosphate pyrophosphorylase</fullName>
    </submittedName>
</protein>
<keyword evidence="5" id="KW-1185">Reference proteome</keyword>
<dbReference type="InterPro" id="IPR013785">
    <property type="entry name" value="Aldolase_TIM"/>
</dbReference>
<comment type="caution">
    <text evidence="4">The sequence shown here is derived from an EMBL/GenBank/DDBJ whole genome shotgun (WGS) entry which is preliminary data.</text>
</comment>
<evidence type="ECO:0000256" key="2">
    <source>
        <dbReference type="ARBA" id="ARBA00022977"/>
    </source>
</evidence>
<dbReference type="GO" id="GO:0005737">
    <property type="term" value="C:cytoplasm"/>
    <property type="evidence" value="ECO:0007669"/>
    <property type="project" value="TreeGrafter"/>
</dbReference>
<dbReference type="Proteomes" id="UP000245489">
    <property type="component" value="Unassembled WGS sequence"/>
</dbReference>
<dbReference type="CDD" id="cd00564">
    <property type="entry name" value="TMP_TenI"/>
    <property type="match status" value="1"/>
</dbReference>
<proteinExistence type="predicted"/>
<evidence type="ECO:0000256" key="1">
    <source>
        <dbReference type="ARBA" id="ARBA00004948"/>
    </source>
</evidence>
<name>A0A316E2N6_9BACT</name>
<sequence>MKKVIISNPTDFEGEIDIIEQLLSDKTLIFHLRKPEKSKDELTEFLQKISPKFYRQIVVHSHHDLLKKYNLKGVHFTEKMREQLPNDDLISMAKTLRKRGLTVSFSLHSLEAIEQLPCKADYVFLSPIFQSISKPDYPSAFSIEILKQFFKNRISNVPVLALGGVNNENIEIVQTIGFQGYALMGSVWKIGQISN</sequence>
<organism evidence="4 5">
    <name type="scientific">Arcicella aurantiaca</name>
    <dbReference type="NCBI Taxonomy" id="591202"/>
    <lineage>
        <taxon>Bacteria</taxon>
        <taxon>Pseudomonadati</taxon>
        <taxon>Bacteroidota</taxon>
        <taxon>Cytophagia</taxon>
        <taxon>Cytophagales</taxon>
        <taxon>Flectobacillaceae</taxon>
        <taxon>Arcicella</taxon>
    </lineage>
</organism>
<reference evidence="4 5" key="1">
    <citation type="submission" date="2018-05" db="EMBL/GenBank/DDBJ databases">
        <title>Genomic Encyclopedia of Archaeal and Bacterial Type Strains, Phase II (KMG-II): from individual species to whole genera.</title>
        <authorList>
            <person name="Goeker M."/>
        </authorList>
    </citation>
    <scope>NUCLEOTIDE SEQUENCE [LARGE SCALE GENOMIC DNA]</scope>
    <source>
        <strain evidence="4 5">DSM 22214</strain>
    </source>
</reference>
<feature type="domain" description="Thiamine phosphate synthase/TenI" evidence="3">
    <location>
        <begin position="6"/>
        <end position="186"/>
    </location>
</feature>
<dbReference type="PANTHER" id="PTHR20857">
    <property type="entry name" value="THIAMINE-PHOSPHATE PYROPHOSPHORYLASE"/>
    <property type="match status" value="1"/>
</dbReference>
<dbReference type="EMBL" id="QGGO01000016">
    <property type="protein sequence ID" value="PWK23822.1"/>
    <property type="molecule type" value="Genomic_DNA"/>
</dbReference>
<dbReference type="PANTHER" id="PTHR20857:SF15">
    <property type="entry name" value="THIAMINE-PHOSPHATE SYNTHASE"/>
    <property type="match status" value="1"/>
</dbReference>
<dbReference type="SUPFAM" id="SSF51391">
    <property type="entry name" value="Thiamin phosphate synthase"/>
    <property type="match status" value="1"/>
</dbReference>
<dbReference type="Gene3D" id="3.20.20.70">
    <property type="entry name" value="Aldolase class I"/>
    <property type="match status" value="1"/>
</dbReference>
<keyword evidence="2" id="KW-0784">Thiamine biosynthesis</keyword>
<dbReference type="Pfam" id="PF02581">
    <property type="entry name" value="TMP-TENI"/>
    <property type="match status" value="1"/>
</dbReference>
<dbReference type="OrthoDB" id="194683at2"/>
<dbReference type="RefSeq" id="WP_109743742.1">
    <property type="nucleotide sequence ID" value="NZ_QGGO01000016.1"/>
</dbReference>
<dbReference type="AlphaFoldDB" id="A0A316E2N6"/>
<dbReference type="GO" id="GO:0004789">
    <property type="term" value="F:thiamine-phosphate diphosphorylase activity"/>
    <property type="evidence" value="ECO:0007669"/>
    <property type="project" value="TreeGrafter"/>
</dbReference>
<dbReference type="GO" id="GO:0009228">
    <property type="term" value="P:thiamine biosynthetic process"/>
    <property type="evidence" value="ECO:0007669"/>
    <property type="project" value="UniProtKB-KW"/>
</dbReference>
<dbReference type="InterPro" id="IPR022998">
    <property type="entry name" value="ThiamineP_synth_TenI"/>
</dbReference>
<comment type="pathway">
    <text evidence="1">Cofactor biosynthesis; thiamine diphosphate biosynthesis.</text>
</comment>
<accession>A0A316E2N6</accession>
<dbReference type="InterPro" id="IPR036206">
    <property type="entry name" value="ThiamineP_synth_sf"/>
</dbReference>
<evidence type="ECO:0000313" key="4">
    <source>
        <dbReference type="EMBL" id="PWK23822.1"/>
    </source>
</evidence>
<evidence type="ECO:0000313" key="5">
    <source>
        <dbReference type="Proteomes" id="UP000245489"/>
    </source>
</evidence>